<evidence type="ECO:0000256" key="3">
    <source>
        <dbReference type="ARBA" id="ARBA00022827"/>
    </source>
</evidence>
<evidence type="ECO:0000256" key="6">
    <source>
        <dbReference type="RuleBase" id="RU364052"/>
    </source>
</evidence>
<reference evidence="8" key="1">
    <citation type="submission" date="2020-02" db="EMBL/GenBank/DDBJ databases">
        <authorList>
            <person name="Meier V. D."/>
        </authorList>
    </citation>
    <scope>NUCLEOTIDE SEQUENCE</scope>
    <source>
        <strain evidence="8">AVDCRST_MAG33</strain>
    </source>
</reference>
<comment type="pathway">
    <text evidence="6">Porphyrin-containing compound metabolism; protoheme biosynthesis.</text>
</comment>
<dbReference type="Gene3D" id="3.50.50.60">
    <property type="entry name" value="FAD/NAD(P)-binding domain"/>
    <property type="match status" value="1"/>
</dbReference>
<dbReference type="GO" id="GO:0004729">
    <property type="term" value="F:oxygen-dependent protoporphyrinogen oxidase activity"/>
    <property type="evidence" value="ECO:0007669"/>
    <property type="project" value="UniProtKB-UniRule"/>
</dbReference>
<evidence type="ECO:0000313" key="8">
    <source>
        <dbReference type="EMBL" id="CAA9575576.1"/>
    </source>
</evidence>
<feature type="domain" description="Amine oxidase" evidence="7">
    <location>
        <begin position="18"/>
        <end position="474"/>
    </location>
</feature>
<accession>A0A6J4VJM6</accession>
<dbReference type="AlphaFoldDB" id="A0A6J4VJM6"/>
<keyword evidence="4 6" id="KW-0560">Oxidoreductase</keyword>
<evidence type="ECO:0000256" key="1">
    <source>
        <dbReference type="ARBA" id="ARBA00001974"/>
    </source>
</evidence>
<dbReference type="InterPro" id="IPR004572">
    <property type="entry name" value="Protoporphyrinogen_oxidase"/>
</dbReference>
<keyword evidence="6" id="KW-0963">Cytoplasm</keyword>
<proteinExistence type="inferred from homology"/>
<dbReference type="InterPro" id="IPR050464">
    <property type="entry name" value="Zeta_carotene_desat/Oxidored"/>
</dbReference>
<comment type="cofactor">
    <cofactor evidence="1 6">
        <name>FAD</name>
        <dbReference type="ChEBI" id="CHEBI:57692"/>
    </cofactor>
</comment>
<dbReference type="EC" id="1.3.3.15" evidence="6"/>
<dbReference type="GO" id="GO:0006783">
    <property type="term" value="P:heme biosynthetic process"/>
    <property type="evidence" value="ECO:0007669"/>
    <property type="project" value="UniProtKB-UniRule"/>
</dbReference>
<comment type="similarity">
    <text evidence="6">Belongs to the protoporphyrinogen/coproporphyrinogen oxidase family. Coproporphyrinogen III oxidase subfamily.</text>
</comment>
<keyword evidence="2 6" id="KW-0285">Flavoprotein</keyword>
<dbReference type="InterPro" id="IPR002937">
    <property type="entry name" value="Amino_oxidase"/>
</dbReference>
<keyword evidence="5 6" id="KW-0350">Heme biosynthesis</keyword>
<protein>
    <recommendedName>
        <fullName evidence="6">Coproporphyrinogen III oxidase</fullName>
        <ecNumber evidence="6">1.3.3.15</ecNumber>
    </recommendedName>
</protein>
<dbReference type="NCBIfam" id="TIGR00562">
    <property type="entry name" value="proto_IX_ox"/>
    <property type="match status" value="1"/>
</dbReference>
<dbReference type="InterPro" id="IPR036188">
    <property type="entry name" value="FAD/NAD-bd_sf"/>
</dbReference>
<evidence type="ECO:0000259" key="7">
    <source>
        <dbReference type="Pfam" id="PF01593"/>
    </source>
</evidence>
<dbReference type="EMBL" id="CADCWK010000376">
    <property type="protein sequence ID" value="CAA9575576.1"/>
    <property type="molecule type" value="Genomic_DNA"/>
</dbReference>
<comment type="function">
    <text evidence="6">Involved in coproporphyrin-dependent heme b biosynthesis. Catalyzes the oxidation of coproporphyrinogen III to coproporphyrin III.</text>
</comment>
<dbReference type="GO" id="GO:0005737">
    <property type="term" value="C:cytoplasm"/>
    <property type="evidence" value="ECO:0007669"/>
    <property type="project" value="UniProtKB-SubCell"/>
</dbReference>
<evidence type="ECO:0000256" key="4">
    <source>
        <dbReference type="ARBA" id="ARBA00023002"/>
    </source>
</evidence>
<gene>
    <name evidence="8" type="ORF">AVDCRST_MAG33-3016</name>
</gene>
<comment type="catalytic activity">
    <reaction evidence="6">
        <text>coproporphyrinogen III + 3 O2 = coproporphyrin III + 3 H2O2</text>
        <dbReference type="Rhea" id="RHEA:43436"/>
        <dbReference type="ChEBI" id="CHEBI:15379"/>
        <dbReference type="ChEBI" id="CHEBI:16240"/>
        <dbReference type="ChEBI" id="CHEBI:57309"/>
        <dbReference type="ChEBI" id="CHEBI:131725"/>
        <dbReference type="EC" id="1.3.3.15"/>
    </reaction>
</comment>
<evidence type="ECO:0000256" key="2">
    <source>
        <dbReference type="ARBA" id="ARBA00022630"/>
    </source>
</evidence>
<dbReference type="PANTHER" id="PTHR42923">
    <property type="entry name" value="PROTOPORPHYRINOGEN OXIDASE"/>
    <property type="match status" value="1"/>
</dbReference>
<dbReference type="SUPFAM" id="SSF54373">
    <property type="entry name" value="FAD-linked reductases, C-terminal domain"/>
    <property type="match status" value="1"/>
</dbReference>
<organism evidence="8">
    <name type="scientific">uncultured Thermomicrobiales bacterium</name>
    <dbReference type="NCBI Taxonomy" id="1645740"/>
    <lineage>
        <taxon>Bacteria</taxon>
        <taxon>Pseudomonadati</taxon>
        <taxon>Thermomicrobiota</taxon>
        <taxon>Thermomicrobia</taxon>
        <taxon>Thermomicrobiales</taxon>
        <taxon>environmental samples</taxon>
    </lineage>
</organism>
<evidence type="ECO:0000256" key="5">
    <source>
        <dbReference type="ARBA" id="ARBA00023133"/>
    </source>
</evidence>
<dbReference type="Pfam" id="PF01593">
    <property type="entry name" value="Amino_oxidase"/>
    <property type="match status" value="1"/>
</dbReference>
<dbReference type="Gene3D" id="1.10.3110.10">
    <property type="entry name" value="protoporphyrinogen ix oxidase, domain 3"/>
    <property type="match status" value="1"/>
</dbReference>
<keyword evidence="3 6" id="KW-0274">FAD</keyword>
<name>A0A6J4VJM6_9BACT</name>
<dbReference type="PANTHER" id="PTHR42923:SF3">
    <property type="entry name" value="PROTOPORPHYRINOGEN OXIDASE"/>
    <property type="match status" value="1"/>
</dbReference>
<comment type="subcellular location">
    <subcellularLocation>
        <location evidence="6">Cytoplasm</location>
    </subcellularLocation>
</comment>
<dbReference type="Gene3D" id="3.90.660.20">
    <property type="entry name" value="Protoporphyrinogen oxidase, mitochondrial, domain 2"/>
    <property type="match status" value="1"/>
</dbReference>
<sequence>MTPGPTTAPRIVIVGGGITGLAAARAVALTAPEVDVTVLEAADRLGGKIVTVQEDGFTVEGGPESYLAAKGWMTDLCAEIGLADGLQPTRPENRGSRVLWDGRLHPIPDGLSGLVPTRLRPVVTSSLLSPIGKARMALDWVLPARTDADDESLERFISRRLGREAYQRLIEPLMAGIYAGDGGQLSTMATFPQLRGAERDHGGIIRGVIANRRRALASGAAPKAGFLSPVGGMGDIVDALTTCLLARGVTLRTGIAVTRLARAPEGSPHRYLVQTSSGEDVAADGLILATPAPVTADLLSDGQRGLSPIAGANLRHIPHVNSVTLSLAFRRQDIAHPLRGYGYVVPRVQRRPVLASTWTSSKWARRAPDDQILLRFYVGRSGGRDALTLSDDEIQALALAELRDVLGVDAVPTRRWVFRWPDGSPQYTVGHLDRIAEVDLRIAMVPGLAIAGCGYHGVGIPDCVRSGERAARRVVEQVLALATDRPS</sequence>
<dbReference type="SUPFAM" id="SSF51905">
    <property type="entry name" value="FAD/NAD(P)-binding domain"/>
    <property type="match status" value="1"/>
</dbReference>
<dbReference type="UniPathway" id="UPA00252"/>